<keyword evidence="5" id="KW-1185">Reference proteome</keyword>
<feature type="compositionally biased region" description="Low complexity" evidence="1">
    <location>
        <begin position="28"/>
        <end position="38"/>
    </location>
</feature>
<keyword evidence="2" id="KW-0812">Transmembrane</keyword>
<name>A0ABN2UM56_9ACTN</name>
<reference evidence="4 5" key="1">
    <citation type="journal article" date="2019" name="Int. J. Syst. Evol. Microbiol.">
        <title>The Global Catalogue of Microorganisms (GCM) 10K type strain sequencing project: providing services to taxonomists for standard genome sequencing and annotation.</title>
        <authorList>
            <consortium name="The Broad Institute Genomics Platform"/>
            <consortium name="The Broad Institute Genome Sequencing Center for Infectious Disease"/>
            <person name="Wu L."/>
            <person name="Ma J."/>
        </authorList>
    </citation>
    <scope>NUCLEOTIDE SEQUENCE [LARGE SCALE GENOMIC DNA]</scope>
    <source>
        <strain evidence="4 5">JCM 16014</strain>
    </source>
</reference>
<comment type="caution">
    <text evidence="4">The sequence shown here is derived from an EMBL/GenBank/DDBJ whole genome shotgun (WGS) entry which is preliminary data.</text>
</comment>
<dbReference type="Pfam" id="PF09992">
    <property type="entry name" value="NAGPA"/>
    <property type="match status" value="1"/>
</dbReference>
<evidence type="ECO:0000259" key="3">
    <source>
        <dbReference type="Pfam" id="PF09992"/>
    </source>
</evidence>
<gene>
    <name evidence="4" type="ORF">GCM10009839_47370</name>
</gene>
<evidence type="ECO:0000313" key="5">
    <source>
        <dbReference type="Proteomes" id="UP001500751"/>
    </source>
</evidence>
<feature type="compositionally biased region" description="Low complexity" evidence="1">
    <location>
        <begin position="278"/>
        <end position="298"/>
    </location>
</feature>
<keyword evidence="2" id="KW-0472">Membrane</keyword>
<organism evidence="4 5">
    <name type="scientific">Catenulispora yoronensis</name>
    <dbReference type="NCBI Taxonomy" id="450799"/>
    <lineage>
        <taxon>Bacteria</taxon>
        <taxon>Bacillati</taxon>
        <taxon>Actinomycetota</taxon>
        <taxon>Actinomycetes</taxon>
        <taxon>Catenulisporales</taxon>
        <taxon>Catenulisporaceae</taxon>
        <taxon>Catenulispora</taxon>
    </lineage>
</organism>
<feature type="domain" description="Phosphodiester glycosidase" evidence="3">
    <location>
        <begin position="407"/>
        <end position="542"/>
    </location>
</feature>
<proteinExistence type="predicted"/>
<sequence>MRVDQAREVRQLSAKSEELEGLREGEPVDGVAAGTGADDAVDPLAETRVVATVDEPREGDALGATHVDARAVDAVPVDAVPVDAVPVDAVPRDRVRDAVQDLVQDPVQEVAQDVAEETARAVAEAADDGATTASVATTATTATAAATATADAAGNPRTDAAEPRFPARREHHTFLYGRGKRVLPWKHKARLTPPQRRRRKIVVRSLWGGVLVVCGTIGWSVAGALTSPGTDTVQARLAEWGRDHGLGGVVSTLEQWQYDLDPPTKGGAVDARQFSDLGPTTAPGAAAAVPTKPGKAGATPGKSGSASAPAPDTIAMQPRLPAPAGLALESGEGVFAVAVATADGQPVVQVARIRPDAEYTDVAADVAWIDQKHSRYVLHPGHEGDLNKTITAVPNQINTDARPGLIALFNGGFKISESHGGYFDHGVTAAPLVDGAASEVIFKDGHMAIGMWGRDFSTQKNPDIVSVRQNLRLMVDNGQVVPYINDSATWGRADHGSAAVWRSGVGVTAAGDIVWVGGNKLTAPSLARLLKDAGAVRAMQLDINLRWADFQYFPARDGNPDNSKLYEDFLQGPNKFFVNSTKDFMAVYLR</sequence>
<evidence type="ECO:0000256" key="1">
    <source>
        <dbReference type="SAM" id="MobiDB-lite"/>
    </source>
</evidence>
<feature type="region of interest" description="Disordered" evidence="1">
    <location>
        <begin position="267"/>
        <end position="310"/>
    </location>
</feature>
<evidence type="ECO:0000313" key="4">
    <source>
        <dbReference type="EMBL" id="GAA2039870.1"/>
    </source>
</evidence>
<evidence type="ECO:0000256" key="2">
    <source>
        <dbReference type="SAM" id="Phobius"/>
    </source>
</evidence>
<dbReference type="Proteomes" id="UP001500751">
    <property type="component" value="Unassembled WGS sequence"/>
</dbReference>
<dbReference type="EMBL" id="BAAAQN010000029">
    <property type="protein sequence ID" value="GAA2039870.1"/>
    <property type="molecule type" value="Genomic_DNA"/>
</dbReference>
<feature type="region of interest" description="Disordered" evidence="1">
    <location>
        <begin position="1"/>
        <end position="39"/>
    </location>
</feature>
<dbReference type="InterPro" id="IPR018711">
    <property type="entry name" value="NAGPA"/>
</dbReference>
<feature type="transmembrane region" description="Helical" evidence="2">
    <location>
        <begin position="206"/>
        <end position="225"/>
    </location>
</feature>
<feature type="compositionally biased region" description="Basic and acidic residues" evidence="1">
    <location>
        <begin position="1"/>
        <end position="26"/>
    </location>
</feature>
<protein>
    <recommendedName>
        <fullName evidence="3">Phosphodiester glycosidase domain-containing protein</fullName>
    </recommendedName>
</protein>
<accession>A0ABN2UM56</accession>
<keyword evidence="2" id="KW-1133">Transmembrane helix</keyword>